<proteinExistence type="predicted"/>
<keyword evidence="2" id="KW-0812">Transmembrane</keyword>
<evidence type="ECO:0000256" key="4">
    <source>
        <dbReference type="ARBA" id="ARBA00022989"/>
    </source>
</evidence>
<dbReference type="CDD" id="cd00112">
    <property type="entry name" value="LDLa"/>
    <property type="match status" value="2"/>
</dbReference>
<comment type="caution">
    <text evidence="7">Lacks conserved residue(s) required for the propagation of feature annotation.</text>
</comment>
<comment type="subcellular location">
    <subcellularLocation>
        <location evidence="1">Membrane</location>
        <topology evidence="1">Single-pass membrane protein</topology>
    </subcellularLocation>
</comment>
<accession>A0A0R3QIP5</accession>
<reference evidence="8" key="1">
    <citation type="submission" date="2017-02" db="UniProtKB">
        <authorList>
            <consortium name="WormBaseParasite"/>
        </authorList>
    </citation>
    <scope>IDENTIFICATION</scope>
</reference>
<evidence type="ECO:0000256" key="7">
    <source>
        <dbReference type="PROSITE-ProRule" id="PRU00124"/>
    </source>
</evidence>
<dbReference type="Gene3D" id="4.10.400.10">
    <property type="entry name" value="Low-density Lipoprotein Receptor"/>
    <property type="match status" value="3"/>
</dbReference>
<feature type="disulfide bond" evidence="7">
    <location>
        <begin position="73"/>
        <end position="88"/>
    </location>
</feature>
<dbReference type="WBParaSite" id="BTMF_0000628501-mRNA-1">
    <property type="protein sequence ID" value="BTMF_0000628501-mRNA-1"/>
    <property type="gene ID" value="BTMF_0000628501"/>
</dbReference>
<dbReference type="GO" id="GO:0005886">
    <property type="term" value="C:plasma membrane"/>
    <property type="evidence" value="ECO:0007669"/>
    <property type="project" value="TreeGrafter"/>
</dbReference>
<sequence length="212" mass="23951">LVGCFSETISRCKLIREKGKVIFKVCDGLDDCGDYSDETNCNCSIMKRVGETMQCKVYTRGETTKCILFSQRCDGYEDCPDGEDERNCEKCINPNAVYCEPTKTCLVSTKRCDGVSDCPDNNDEQRCSCAGKWIVFVGDKVPIWSFEKETKRAVSECQKHGFPIYMCTNAAKCFRRHEVCNPYTQCPNASKVDKLFCASQARQNAFFAVKKV</sequence>
<evidence type="ECO:0000256" key="6">
    <source>
        <dbReference type="ARBA" id="ARBA00023157"/>
    </source>
</evidence>
<evidence type="ECO:0000256" key="2">
    <source>
        <dbReference type="ARBA" id="ARBA00022692"/>
    </source>
</evidence>
<dbReference type="InterPro" id="IPR036055">
    <property type="entry name" value="LDL_receptor-like_sf"/>
</dbReference>
<dbReference type="STRING" id="42155.A0A0R3QIP5"/>
<feature type="disulfide bond" evidence="7">
    <location>
        <begin position="112"/>
        <end position="127"/>
    </location>
</feature>
<keyword evidence="4" id="KW-1133">Transmembrane helix</keyword>
<dbReference type="PANTHER" id="PTHR24270:SF62">
    <property type="entry name" value="LOW-DENSITY LIPOPROTEIN RECEPTOR-RELATED PROTEIN 2"/>
    <property type="match status" value="1"/>
</dbReference>
<dbReference type="AlphaFoldDB" id="A0A0R3QIP5"/>
<keyword evidence="6 7" id="KW-1015">Disulfide bond</keyword>
<dbReference type="GO" id="GO:0016192">
    <property type="term" value="P:vesicle-mediated transport"/>
    <property type="evidence" value="ECO:0007669"/>
    <property type="project" value="UniProtKB-ARBA"/>
</dbReference>
<dbReference type="InterPro" id="IPR050685">
    <property type="entry name" value="LDLR"/>
</dbReference>
<evidence type="ECO:0000256" key="3">
    <source>
        <dbReference type="ARBA" id="ARBA00022737"/>
    </source>
</evidence>
<dbReference type="SMART" id="SM00192">
    <property type="entry name" value="LDLa"/>
    <property type="match status" value="3"/>
</dbReference>
<evidence type="ECO:0000256" key="5">
    <source>
        <dbReference type="ARBA" id="ARBA00023136"/>
    </source>
</evidence>
<dbReference type="PRINTS" id="PR00261">
    <property type="entry name" value="LDLRECEPTOR"/>
</dbReference>
<evidence type="ECO:0000313" key="8">
    <source>
        <dbReference type="WBParaSite" id="BTMF_0000628501-mRNA-1"/>
    </source>
</evidence>
<protein>
    <submittedName>
        <fullName evidence="8">Sortilin-related receptor</fullName>
    </submittedName>
</protein>
<dbReference type="PANTHER" id="PTHR24270">
    <property type="entry name" value="LOW-DENSITY LIPOPROTEIN RECEPTOR-RELATED"/>
    <property type="match status" value="1"/>
</dbReference>
<name>A0A0R3QIP5_9BILA</name>
<keyword evidence="3" id="KW-0677">Repeat</keyword>
<evidence type="ECO:0000256" key="1">
    <source>
        <dbReference type="ARBA" id="ARBA00004167"/>
    </source>
</evidence>
<dbReference type="PROSITE" id="PS50068">
    <property type="entry name" value="LDLRA_2"/>
    <property type="match status" value="2"/>
</dbReference>
<organism evidence="8">
    <name type="scientific">Brugia timori</name>
    <dbReference type="NCBI Taxonomy" id="42155"/>
    <lineage>
        <taxon>Eukaryota</taxon>
        <taxon>Metazoa</taxon>
        <taxon>Ecdysozoa</taxon>
        <taxon>Nematoda</taxon>
        <taxon>Chromadorea</taxon>
        <taxon>Rhabditida</taxon>
        <taxon>Spirurina</taxon>
        <taxon>Spiruromorpha</taxon>
        <taxon>Filarioidea</taxon>
        <taxon>Onchocercidae</taxon>
        <taxon>Brugia</taxon>
    </lineage>
</organism>
<dbReference type="InterPro" id="IPR002172">
    <property type="entry name" value="LDrepeatLR_classA_rpt"/>
</dbReference>
<dbReference type="Pfam" id="PF00057">
    <property type="entry name" value="Ldl_recept_a"/>
    <property type="match status" value="2"/>
</dbReference>
<dbReference type="SUPFAM" id="SSF57424">
    <property type="entry name" value="LDL receptor-like module"/>
    <property type="match status" value="3"/>
</dbReference>
<keyword evidence="5" id="KW-0472">Membrane</keyword>